<organism evidence="1 2">
    <name type="scientific">Flavobacterium celericrescens</name>
    <dbReference type="NCBI Taxonomy" id="2709780"/>
    <lineage>
        <taxon>Bacteria</taxon>
        <taxon>Pseudomonadati</taxon>
        <taxon>Bacteroidota</taxon>
        <taxon>Flavobacteriia</taxon>
        <taxon>Flavobacteriales</taxon>
        <taxon>Flavobacteriaceae</taxon>
        <taxon>Flavobacterium</taxon>
    </lineage>
</organism>
<sequence length="138" mass="15743">MNLTGNWQGFYEYGSGYNLPYFGQRVQIKASIIDSNGSFTGEIKEDGSVFSVKLEAIIKGFIEDGFISFVKKYPKKPVIVEHSTTINYEEGFLEIEHEGIVDEQNNSIYGNWYIIETITDEFGTFENTIQGIWLLTKT</sequence>
<keyword evidence="2" id="KW-1185">Reference proteome</keyword>
<gene>
    <name evidence="1" type="ORF">G4L40_10850</name>
</gene>
<dbReference type="RefSeq" id="WP_166237225.1">
    <property type="nucleotide sequence ID" value="NZ_JAAJBV010000008.1"/>
</dbReference>
<protein>
    <recommendedName>
        <fullName evidence="3">Lipocalin-like domain-containing protein</fullName>
    </recommendedName>
</protein>
<evidence type="ECO:0000313" key="1">
    <source>
        <dbReference type="EMBL" id="NHM05203.1"/>
    </source>
</evidence>
<reference evidence="1 2" key="1">
    <citation type="submission" date="2020-02" db="EMBL/GenBank/DDBJ databases">
        <authorList>
            <person name="Chen W.-M."/>
        </authorList>
    </citation>
    <scope>NUCLEOTIDE SEQUENCE [LARGE SCALE GENOMIC DNA]</scope>
    <source>
        <strain evidence="1 2">TWA-26</strain>
    </source>
</reference>
<accession>A0ABX0IFR6</accession>
<name>A0ABX0IFR6_9FLAO</name>
<proteinExistence type="predicted"/>
<dbReference type="Proteomes" id="UP000761423">
    <property type="component" value="Unassembled WGS sequence"/>
</dbReference>
<comment type="caution">
    <text evidence="1">The sequence shown here is derived from an EMBL/GenBank/DDBJ whole genome shotgun (WGS) entry which is preliminary data.</text>
</comment>
<evidence type="ECO:0008006" key="3">
    <source>
        <dbReference type="Google" id="ProtNLM"/>
    </source>
</evidence>
<dbReference type="EMBL" id="JAAJBV010000008">
    <property type="protein sequence ID" value="NHM05203.1"/>
    <property type="molecule type" value="Genomic_DNA"/>
</dbReference>
<evidence type="ECO:0000313" key="2">
    <source>
        <dbReference type="Proteomes" id="UP000761423"/>
    </source>
</evidence>